<feature type="coiled-coil region" evidence="1">
    <location>
        <begin position="1545"/>
        <end position="1572"/>
    </location>
</feature>
<dbReference type="KEGG" id="tet:TTHERM_00444150"/>
<feature type="coiled-coil region" evidence="1">
    <location>
        <begin position="161"/>
        <end position="230"/>
    </location>
</feature>
<dbReference type="Proteomes" id="UP000009168">
    <property type="component" value="Unassembled WGS sequence"/>
</dbReference>
<organism evidence="3 4">
    <name type="scientific">Tetrahymena thermophila (strain SB210)</name>
    <dbReference type="NCBI Taxonomy" id="312017"/>
    <lineage>
        <taxon>Eukaryota</taxon>
        <taxon>Sar</taxon>
        <taxon>Alveolata</taxon>
        <taxon>Ciliophora</taxon>
        <taxon>Intramacronucleata</taxon>
        <taxon>Oligohymenophorea</taxon>
        <taxon>Hymenostomatida</taxon>
        <taxon>Tetrahymenina</taxon>
        <taxon>Tetrahymenidae</taxon>
        <taxon>Tetrahymena</taxon>
    </lineage>
</organism>
<dbReference type="EMBL" id="GG662504">
    <property type="protein sequence ID" value="EAS03032.2"/>
    <property type="molecule type" value="Genomic_DNA"/>
</dbReference>
<keyword evidence="1" id="KW-0175">Coiled coil</keyword>
<evidence type="ECO:0000256" key="1">
    <source>
        <dbReference type="SAM" id="Coils"/>
    </source>
</evidence>
<protein>
    <submittedName>
        <fullName evidence="3">Uncharacterized protein</fullName>
    </submittedName>
</protein>
<keyword evidence="4" id="KW-1185">Reference proteome</keyword>
<dbReference type="GeneID" id="7834603"/>
<name>I7LWX4_TETTS</name>
<feature type="region of interest" description="Disordered" evidence="2">
    <location>
        <begin position="1"/>
        <end position="31"/>
    </location>
</feature>
<dbReference type="RefSeq" id="XP_001023277.2">
    <property type="nucleotide sequence ID" value="XM_001023277.2"/>
</dbReference>
<feature type="coiled-coil region" evidence="1">
    <location>
        <begin position="1604"/>
        <end position="1631"/>
    </location>
</feature>
<feature type="compositionally biased region" description="Polar residues" evidence="2">
    <location>
        <begin position="20"/>
        <end position="31"/>
    </location>
</feature>
<evidence type="ECO:0000313" key="4">
    <source>
        <dbReference type="Proteomes" id="UP000009168"/>
    </source>
</evidence>
<proteinExistence type="predicted"/>
<dbReference type="InParanoid" id="I7LWX4"/>
<gene>
    <name evidence="3" type="ORF">TTHERM_00444150</name>
</gene>
<evidence type="ECO:0000256" key="2">
    <source>
        <dbReference type="SAM" id="MobiDB-lite"/>
    </source>
</evidence>
<feature type="coiled-coil region" evidence="1">
    <location>
        <begin position="662"/>
        <end position="689"/>
    </location>
</feature>
<dbReference type="OrthoDB" id="311563at2759"/>
<reference evidence="4" key="1">
    <citation type="journal article" date="2006" name="PLoS Biol.">
        <title>Macronuclear genome sequence of the ciliate Tetrahymena thermophila, a model eukaryote.</title>
        <authorList>
            <person name="Eisen J.A."/>
            <person name="Coyne R.S."/>
            <person name="Wu M."/>
            <person name="Wu D."/>
            <person name="Thiagarajan M."/>
            <person name="Wortman J.R."/>
            <person name="Badger J.H."/>
            <person name="Ren Q."/>
            <person name="Amedeo P."/>
            <person name="Jones K.M."/>
            <person name="Tallon L.J."/>
            <person name="Delcher A.L."/>
            <person name="Salzberg S.L."/>
            <person name="Silva J.C."/>
            <person name="Haas B.J."/>
            <person name="Majoros W.H."/>
            <person name="Farzad M."/>
            <person name="Carlton J.M."/>
            <person name="Smith R.K. Jr."/>
            <person name="Garg J."/>
            <person name="Pearlman R.E."/>
            <person name="Karrer K.M."/>
            <person name="Sun L."/>
            <person name="Manning G."/>
            <person name="Elde N.C."/>
            <person name="Turkewitz A.P."/>
            <person name="Asai D.J."/>
            <person name="Wilkes D.E."/>
            <person name="Wang Y."/>
            <person name="Cai H."/>
            <person name="Collins K."/>
            <person name="Stewart B.A."/>
            <person name="Lee S.R."/>
            <person name="Wilamowska K."/>
            <person name="Weinberg Z."/>
            <person name="Ruzzo W.L."/>
            <person name="Wloga D."/>
            <person name="Gaertig J."/>
            <person name="Frankel J."/>
            <person name="Tsao C.-C."/>
            <person name="Gorovsky M.A."/>
            <person name="Keeling P.J."/>
            <person name="Waller R.F."/>
            <person name="Patron N.J."/>
            <person name="Cherry J.M."/>
            <person name="Stover N.A."/>
            <person name="Krieger C.J."/>
            <person name="del Toro C."/>
            <person name="Ryder H.F."/>
            <person name="Williamson S.C."/>
            <person name="Barbeau R.A."/>
            <person name="Hamilton E.P."/>
            <person name="Orias E."/>
        </authorList>
    </citation>
    <scope>NUCLEOTIDE SEQUENCE [LARGE SCALE GENOMIC DNA]</scope>
    <source>
        <strain evidence="4">SB210</strain>
    </source>
</reference>
<feature type="compositionally biased region" description="Low complexity" evidence="2">
    <location>
        <begin position="1"/>
        <end position="19"/>
    </location>
</feature>
<accession>I7LWX4</accession>
<sequence length="1653" mass="199102">MSVRSSSKQKSVQNNISNQLTTSNKSQSHNVQVEKVLKKQNDELEKEIDQKLKKRKQIRDEVFQITDDYKKQLIQQKSQQRNMKQELVSLNENLQKIEVENRQLKQSYMESQNKLAVLERELKFLDISKQGISEDYQTNLNQEGIYNQLLKDELFQKEDQLNLMQFQLNQLQLSCKQLKDQVDELSQQVTDKENEIKEIEKDNKESVRVVKEYQQEAKMLKNAIIEQEQQTKLIKLKIDEVVHEKNHLETRINSEKIQFQDKLNKITQQREKFENNFKTNKKVLSIYGIVSIVKQAQIRRRNDVFLTVKSFAELRKSQEKAILRFLITKEQSRFTQLSIGFQSIKNKVYDMKKIKDFQQELLEQKLKIKSNFKSYLKWSQLFNCQQMKQIQKYDASKKIYHLYLYFAKNQRLNYFKRWQQRIEYDKYVKQSISRMVNHFNKFIKLSFFTLWKQNNEELNNQCQLQIVEEDFVSKMYLCQTFSAWKRETILSTNQRTLVELLLTQKVQSQRYNQKKKILKNMLIQKLLIDQRKADIQNAFVNFKRNNLITTKKNEEEKNLEIGQNCNELSDQQTNLFVQIRDTNIKWVLFLIKQKVQFKLLSYITKWKYVANIKRSQARLVQIIVSKNEKKLKLNAVNLWAKQIRHCNQHQLEAEKYNLQEKLELKQEIKKKLNFDLNKLNEELKIEKQNKINQLFRYFEKKQIKLYFKKYNNICNKVKLVENKLRILTSIIKSFYVKNFFAALALNSRNNMTKKHLLGKIVKIYERLEIKILKQSFNDIQKRIQQRQRFEKIILKIKNVKNQSLIFQAFQRIKIIPLNQKLKIKKQIIDENTELINELSLQKSDLSDSLQKLTYEEQNLLKRNCQRKKFILFKFIKNQTQQKLQSVLNIWKRSSKQQIKYFGGINKLFIIFNIMALRIGMNSLKFKIHNEKRQQLLKEINVSMNKSKTQQQAAQTELGILGQKLNEKKDQTNSLSQYLNRKIKKNEQNVQQQINYLLNQRNKQIMKYIFSAWKSNSKMNVIALKIMDNIIKQYLQRTSFKYLKDSYYQQKILDIRHAALRKIAYSQIYFKNIQRAFTKWMKKGCQIVEQELFQGLDLEQQVEEKINKQSSNQLDAILFKIIQQRQRNLQKNIIQNWSNYKNIKVTQRNQIKAFIKSRTQKTLSNIFFVLLKNVQISRKLKKIKHKLTHELQNEKLKQIAFYYLKERHFNLKVLCKKLVNLIQNRVQKSAYSYSLEQIRNYIKFNKKSRELQRNAKLLSIQTNLCKKQLQNIQIYFNIWNQKANDHKMQEKQFTSIFNHLEKRIKISFFLQFKQGLRKLKDQEKYNRFSEQAQQKREIKRNISCLMDFIKEERINPKEVEEFIKYKENQNAQRLQKCVTYFMLKCTSGNKNDSNENLLLPKAFNTWVSYYKYNKNIKKGLHIISKIIQNRELNLIFLIFKNKNKEFIEKVKKMTRPQLIQKMKYLYQYSSNMEDFVNENYGIIQNMQASNQILSDGYKIGLKICLRYLSRKVQGVMQKGFNIWKQYNTQCNLNLQDRQFEYKSQDIIRLQNHINIMKQKISIIQNENLELKQNCLQGQELSKSLQKILQEREKFSIDLAEKSYTLQILIEDNKSLKQKLHTAQKQANQMMHEYQLQQALAESTIMSQNISRIQE</sequence>
<evidence type="ECO:0000313" key="3">
    <source>
        <dbReference type="EMBL" id="EAS03032.2"/>
    </source>
</evidence>